<gene>
    <name evidence="3" type="ORF">SNR37_002085</name>
</gene>
<dbReference type="InterPro" id="IPR007345">
    <property type="entry name" value="Polysacch_pyruvyl_Trfase"/>
</dbReference>
<organism evidence="3 4">
    <name type="scientific">Agarivorans aestuarii</name>
    <dbReference type="NCBI Taxonomy" id="1563703"/>
    <lineage>
        <taxon>Bacteria</taxon>
        <taxon>Pseudomonadati</taxon>
        <taxon>Pseudomonadota</taxon>
        <taxon>Gammaproteobacteria</taxon>
        <taxon>Alteromonadales</taxon>
        <taxon>Alteromonadaceae</taxon>
        <taxon>Agarivorans</taxon>
    </lineage>
</organism>
<keyword evidence="4" id="KW-1185">Reference proteome</keyword>
<feature type="transmembrane region" description="Helical" evidence="1">
    <location>
        <begin position="120"/>
        <end position="141"/>
    </location>
</feature>
<keyword evidence="1" id="KW-0472">Membrane</keyword>
<accession>A0ABU7FZZ8</accession>
<sequence length="404" mass="45269">MTKKDTHYLIAAVPYSDNFGDALIHNSLAWKLDNYDISSEALDIAGRHDFERSAQQNAIKDKILKSRFEWVRQLFIPLNSLLVALKNYRNWMAKVKAADVVLMGGGNLISDVYLNFPLKLYFLSLFCYFANTDYAVVYVGVAKRMSGPGRWLFKRLFVAKQCLYISVRDAASKDNIEKLFGAQIADKVVVSIDPAVNLNLSYSEAPKSELGKQSYAAINIVNPVVLMVNSDNDVSFNEQDYQQWITDCVAKVKAAGLQPVLYTNGAQEDQQYMQDIAASLPDATVVSVDKVDDLVKVVSQAQCVFATRLHSAISAFSFSVPFTVMSWDSKVSAFVEAVKLPSSMLFDFSREGMQQHSSAIQLADMPALQEQVAAARHRVVNAWDVEFRDMLQRLEQYQAESQLS</sequence>
<protein>
    <submittedName>
        <fullName evidence="3">Polysaccharide pyruvyl transferase family protein</fullName>
    </submittedName>
</protein>
<keyword evidence="1" id="KW-0812">Transmembrane</keyword>
<dbReference type="Pfam" id="PF04230">
    <property type="entry name" value="PS_pyruv_trans"/>
    <property type="match status" value="1"/>
</dbReference>
<keyword evidence="1" id="KW-1133">Transmembrane helix</keyword>
<comment type="caution">
    <text evidence="3">The sequence shown here is derived from an EMBL/GenBank/DDBJ whole genome shotgun (WGS) entry which is preliminary data.</text>
</comment>
<keyword evidence="3" id="KW-0808">Transferase</keyword>
<evidence type="ECO:0000313" key="4">
    <source>
        <dbReference type="Proteomes" id="UP001310248"/>
    </source>
</evidence>
<dbReference type="Proteomes" id="UP001310248">
    <property type="component" value="Unassembled WGS sequence"/>
</dbReference>
<name>A0ABU7FZZ8_9ALTE</name>
<dbReference type="GO" id="GO:0016740">
    <property type="term" value="F:transferase activity"/>
    <property type="evidence" value="ECO:0007669"/>
    <property type="project" value="UniProtKB-KW"/>
</dbReference>
<proteinExistence type="predicted"/>
<evidence type="ECO:0000259" key="2">
    <source>
        <dbReference type="Pfam" id="PF04230"/>
    </source>
</evidence>
<reference evidence="3 4" key="2">
    <citation type="submission" date="2023-12" db="EMBL/GenBank/DDBJ databases">
        <authorList>
            <consortium name="Cladostephus spongiosus"/>
            <person name="Lorente B."/>
            <person name="Cabral C."/>
            <person name="Frias J."/>
            <person name="Faria J."/>
            <person name="Toubarro D."/>
        </authorList>
    </citation>
    <scope>NUCLEOTIDE SEQUENCE [LARGE SCALE GENOMIC DNA]</scope>
    <source>
        <strain evidence="3 4">ZMCS4</strain>
    </source>
</reference>
<dbReference type="PANTHER" id="PTHR36836:SF1">
    <property type="entry name" value="COLANIC ACID BIOSYNTHESIS PROTEIN WCAK"/>
    <property type="match status" value="1"/>
</dbReference>
<dbReference type="PANTHER" id="PTHR36836">
    <property type="entry name" value="COLANIC ACID BIOSYNTHESIS PROTEIN WCAK"/>
    <property type="match status" value="1"/>
</dbReference>
<evidence type="ECO:0000313" key="3">
    <source>
        <dbReference type="EMBL" id="MEE1672675.1"/>
    </source>
</evidence>
<reference evidence="4" key="1">
    <citation type="submission" date="2023-07" db="EMBL/GenBank/DDBJ databases">
        <title>Draft genome sequence of Agarivorans aestuarii strain ZMCS4, a CAZymes producing bacteria isolated from the marine brown algae Clodostephus spongiosus.</title>
        <authorList>
            <person name="Lorente B."/>
            <person name="Cabral C."/>
            <person name="Frias J."/>
            <person name="Faria J."/>
            <person name="Toubarro D."/>
        </authorList>
    </citation>
    <scope>NUCLEOTIDE SEQUENCE [LARGE SCALE GENOMIC DNA]</scope>
    <source>
        <strain evidence="4">ZMCS4</strain>
    </source>
</reference>
<feature type="domain" description="Polysaccharide pyruvyl transferase" evidence="2">
    <location>
        <begin position="18"/>
        <end position="329"/>
    </location>
</feature>
<evidence type="ECO:0000256" key="1">
    <source>
        <dbReference type="SAM" id="Phobius"/>
    </source>
</evidence>
<dbReference type="EMBL" id="JAYDYW010000004">
    <property type="protein sequence ID" value="MEE1672675.1"/>
    <property type="molecule type" value="Genomic_DNA"/>
</dbReference>
<dbReference type="RefSeq" id="WP_329774118.1">
    <property type="nucleotide sequence ID" value="NZ_JAYDYW010000004.1"/>
</dbReference>